<sequence length="102" mass="11299">MWDVARAYVRSAKRLLGKREKGETGTETCEIAIDESMGVMGVGEIVQEAAREERGIEVDVKLVEKARADETMVEEFGVDISAARETLGWKVRESVAGAVRER</sequence>
<gene>
    <name evidence="1" type="ORF">DJ80_05355</name>
</gene>
<organism evidence="1 2">
    <name type="scientific">Halorubrum ezzemoulense</name>
    <name type="common">Halorubrum chaoviator</name>
    <dbReference type="NCBI Taxonomy" id="337243"/>
    <lineage>
        <taxon>Archaea</taxon>
        <taxon>Methanobacteriati</taxon>
        <taxon>Methanobacteriota</taxon>
        <taxon>Stenosarchaea group</taxon>
        <taxon>Halobacteria</taxon>
        <taxon>Halobacteriales</taxon>
        <taxon>Haloferacaceae</taxon>
        <taxon>Halorubrum</taxon>
    </lineage>
</organism>
<name>A0A256J6J3_HALEZ</name>
<accession>A0A256J6J3</accession>
<protein>
    <submittedName>
        <fullName evidence="1">Uncharacterized protein</fullName>
    </submittedName>
</protein>
<proteinExistence type="predicted"/>
<dbReference type="AlphaFoldDB" id="A0A256J6J3"/>
<dbReference type="Proteomes" id="UP000215731">
    <property type="component" value="Unassembled WGS sequence"/>
</dbReference>
<evidence type="ECO:0000313" key="2">
    <source>
        <dbReference type="Proteomes" id="UP000215731"/>
    </source>
</evidence>
<dbReference type="EMBL" id="NHOZ01000047">
    <property type="protein sequence ID" value="OYR64430.1"/>
    <property type="molecule type" value="Genomic_DNA"/>
</dbReference>
<comment type="caution">
    <text evidence="1">The sequence shown here is derived from an EMBL/GenBank/DDBJ whole genome shotgun (WGS) entry which is preliminary data.</text>
</comment>
<reference evidence="1 2" key="1">
    <citation type="journal article" date="2014" name="Front. Microbiol.">
        <title>Population and genomic analysis of the genus Halorubrum.</title>
        <authorList>
            <person name="Fullmer M.S."/>
            <person name="Soucy S.M."/>
            <person name="Swithers K.S."/>
            <person name="Makkay A.M."/>
            <person name="Wheeler R."/>
            <person name="Ventosa A."/>
            <person name="Gogarten J.P."/>
            <person name="Papke R.T."/>
        </authorList>
    </citation>
    <scope>NUCLEOTIDE SEQUENCE [LARGE SCALE GENOMIC DNA]</scope>
    <source>
        <strain evidence="1 2">Ga36</strain>
    </source>
</reference>
<dbReference type="RefSeq" id="WP_094552701.1">
    <property type="nucleotide sequence ID" value="NZ_NHOZ01000047.1"/>
</dbReference>
<evidence type="ECO:0000313" key="1">
    <source>
        <dbReference type="EMBL" id="OYR64430.1"/>
    </source>
</evidence>